<organism evidence="2">
    <name type="scientific">Nicotiana tabacum</name>
    <name type="common">Common tobacco</name>
    <dbReference type="NCBI Taxonomy" id="4097"/>
    <lineage>
        <taxon>Eukaryota</taxon>
        <taxon>Viridiplantae</taxon>
        <taxon>Streptophyta</taxon>
        <taxon>Embryophyta</taxon>
        <taxon>Tracheophyta</taxon>
        <taxon>Spermatophyta</taxon>
        <taxon>Magnoliopsida</taxon>
        <taxon>eudicotyledons</taxon>
        <taxon>Gunneridae</taxon>
        <taxon>Pentapetalae</taxon>
        <taxon>asterids</taxon>
        <taxon>lamiids</taxon>
        <taxon>Solanales</taxon>
        <taxon>Solanaceae</taxon>
        <taxon>Nicotianoideae</taxon>
        <taxon>Nicotianeae</taxon>
        <taxon>Nicotiana</taxon>
    </lineage>
</organism>
<evidence type="ECO:0000256" key="1">
    <source>
        <dbReference type="SAM" id="MobiDB-lite"/>
    </source>
</evidence>
<proteinExistence type="predicted"/>
<dbReference type="CDD" id="cd00303">
    <property type="entry name" value="retropepsin_like"/>
    <property type="match status" value="1"/>
</dbReference>
<dbReference type="InterPro" id="IPR043502">
    <property type="entry name" value="DNA/RNA_pol_sf"/>
</dbReference>
<sequence length="429" mass="48368">MIIGGGDDTVINHVKFTTTHKLKRTVVDERYDDLEDSIIFDKSDTDGLSIPHYDALVITLCIADTDVKRLMVDDRSSACMVHPRVLMQMRLEDKIIPRCITLTSFNNVVEKTSGEIVLPVLAGGVTLETTFHIMNQETAYNAIIGRPWIHAMRAVPSSFYQRPSKTPDIVEACKATIEDLDPVQLDDTNSTKKAYVGHNLSEPDMPGIPRDIATHRLNVDPLYPPERQMRRKFNAAINEAVNEEVDKLLANGSIRESKYPQWVANVVMIKKKNGKWRMCVDFTDLNKACPKDSFPLPHIDQLIDAELLRRLLRDHVPEVSHQNVQRTTRQDHGGLPRRHAGKVDKERGSHWPSEGSLRDIKAVRDEVNPEKCAFSVTSGKFLGFLMSQKGIKVNPDQIRAINAIPEILTSKKQVQKLTGRIAALSRFIS</sequence>
<dbReference type="Gene3D" id="3.10.10.10">
    <property type="entry name" value="HIV Type 1 Reverse Transcriptase, subunit A, domain 1"/>
    <property type="match status" value="1"/>
</dbReference>
<dbReference type="SUPFAM" id="SSF56672">
    <property type="entry name" value="DNA/RNA polymerases"/>
    <property type="match status" value="2"/>
</dbReference>
<dbReference type="OMA" id="SIPHYDA"/>
<dbReference type="KEGG" id="nta:107796859"/>
<dbReference type="AlphaFoldDB" id="A0A1S4AEV9"/>
<accession>A0A1S4AEV9</accession>
<dbReference type="PaxDb" id="4097-A0A1S4AEV9"/>
<protein>
    <recommendedName>
        <fullName evidence="3">RNA-directed DNA polymerase homolog</fullName>
    </recommendedName>
</protein>
<dbReference type="RefSeq" id="XP_016475176.1">
    <property type="nucleotide sequence ID" value="XM_016619690.1"/>
</dbReference>
<dbReference type="PANTHER" id="PTHR33240">
    <property type="entry name" value="OS08G0508500 PROTEIN"/>
    <property type="match status" value="1"/>
</dbReference>
<name>A0A1S4AEV9_TOBAC</name>
<gene>
    <name evidence="2" type="primary">LOC107796859</name>
</gene>
<dbReference type="Gene3D" id="2.40.70.10">
    <property type="entry name" value="Acid Proteases"/>
    <property type="match status" value="1"/>
</dbReference>
<dbReference type="OrthoDB" id="1727395at2759"/>
<dbReference type="PANTHER" id="PTHR33240:SF8">
    <property type="entry name" value="OS03G0439900 PROTEIN"/>
    <property type="match status" value="1"/>
</dbReference>
<reference evidence="2" key="1">
    <citation type="submission" date="2025-08" db="UniProtKB">
        <authorList>
            <consortium name="RefSeq"/>
        </authorList>
    </citation>
    <scope>IDENTIFICATION</scope>
</reference>
<dbReference type="STRING" id="4097.A0A1S4AEV9"/>
<evidence type="ECO:0008006" key="3">
    <source>
        <dbReference type="Google" id="ProtNLM"/>
    </source>
</evidence>
<dbReference type="InterPro" id="IPR021109">
    <property type="entry name" value="Peptidase_aspartic_dom_sf"/>
</dbReference>
<evidence type="ECO:0000313" key="2">
    <source>
        <dbReference type="RefSeq" id="XP_016475176.1"/>
    </source>
</evidence>
<feature type="region of interest" description="Disordered" evidence="1">
    <location>
        <begin position="319"/>
        <end position="354"/>
    </location>
</feature>